<dbReference type="EMBL" id="RCHS01003422">
    <property type="protein sequence ID" value="RMX42167.1"/>
    <property type="molecule type" value="Genomic_DNA"/>
</dbReference>
<organism evidence="4 5">
    <name type="scientific">Pocillopora damicornis</name>
    <name type="common">Cauliflower coral</name>
    <name type="synonym">Millepora damicornis</name>
    <dbReference type="NCBI Taxonomy" id="46731"/>
    <lineage>
        <taxon>Eukaryota</taxon>
        <taxon>Metazoa</taxon>
        <taxon>Cnidaria</taxon>
        <taxon>Anthozoa</taxon>
        <taxon>Hexacorallia</taxon>
        <taxon>Scleractinia</taxon>
        <taxon>Astrocoeniina</taxon>
        <taxon>Pocilloporidae</taxon>
        <taxon>Pocillopora</taxon>
    </lineage>
</organism>
<dbReference type="STRING" id="46731.A0A3M6TL56"/>
<dbReference type="OrthoDB" id="424969at2759"/>
<name>A0A3M6TL56_POCDA</name>
<gene>
    <name evidence="4" type="ORF">pdam_00009392</name>
</gene>
<comment type="caution">
    <text evidence="4">The sequence shown here is derived from an EMBL/GenBank/DDBJ whole genome shotgun (WGS) entry which is preliminary data.</text>
</comment>
<evidence type="ECO:0000256" key="1">
    <source>
        <dbReference type="ARBA" id="ARBA00009224"/>
    </source>
</evidence>
<dbReference type="GO" id="GO:0000266">
    <property type="term" value="P:mitochondrial fission"/>
    <property type="evidence" value="ECO:0007669"/>
    <property type="project" value="TreeGrafter"/>
</dbReference>
<dbReference type="GO" id="GO:0005739">
    <property type="term" value="C:mitochondrion"/>
    <property type="evidence" value="ECO:0007669"/>
    <property type="project" value="TreeGrafter"/>
</dbReference>
<keyword evidence="5" id="KW-1185">Reference proteome</keyword>
<sequence>MMAEKLQDVSDIEVSDVDVFRDTSLRYLGYANEFGEAFRSHIPRFMYLGSYGVASTYCLADSIDKGRQCYQESTHLSSYLQKRKAVETMVEAAIWQGLASVIIPGFTINRICAASRFTLSRYARGVPPNAQMWMTTIVGLSAIPFIIKPIDRLVDGVMDGLIHVSRQLGISHQLDHSHKK</sequence>
<evidence type="ECO:0000313" key="4">
    <source>
        <dbReference type="EMBL" id="RMX42167.1"/>
    </source>
</evidence>
<accession>A0A3M6TL56</accession>
<comment type="similarity">
    <text evidence="1">Belongs to the MTFP1 family.</text>
</comment>
<dbReference type="Pfam" id="PF10558">
    <property type="entry name" value="MTP18"/>
    <property type="match status" value="1"/>
</dbReference>
<evidence type="ECO:0000256" key="2">
    <source>
        <dbReference type="ARBA" id="ARBA00017835"/>
    </source>
</evidence>
<dbReference type="PANTHER" id="PTHR11001:SF2">
    <property type="entry name" value="MITOCHONDRIAL FISSION PROCESS PROTEIN 1"/>
    <property type="match status" value="1"/>
</dbReference>
<reference evidence="4 5" key="1">
    <citation type="journal article" date="2018" name="Sci. Rep.">
        <title>Comparative analysis of the Pocillopora damicornis genome highlights role of immune system in coral evolution.</title>
        <authorList>
            <person name="Cunning R."/>
            <person name="Bay R.A."/>
            <person name="Gillette P."/>
            <person name="Baker A.C."/>
            <person name="Traylor-Knowles N."/>
        </authorList>
    </citation>
    <scope>NUCLEOTIDE SEQUENCE [LARGE SCALE GENOMIC DNA]</scope>
    <source>
        <strain evidence="4">RSMAS</strain>
        <tissue evidence="4">Whole animal</tissue>
    </source>
</reference>
<dbReference type="Proteomes" id="UP000275408">
    <property type="component" value="Unassembled WGS sequence"/>
</dbReference>
<dbReference type="InterPro" id="IPR019560">
    <property type="entry name" value="Mitochondrial_18_kDa_protein"/>
</dbReference>
<evidence type="ECO:0000313" key="5">
    <source>
        <dbReference type="Proteomes" id="UP000275408"/>
    </source>
</evidence>
<protein>
    <recommendedName>
        <fullName evidence="2">Mitochondrial fission process protein 1</fullName>
    </recommendedName>
    <alternativeName>
        <fullName evidence="3">Mitochondrial 18 kDa protein</fullName>
    </alternativeName>
</protein>
<dbReference type="AlphaFoldDB" id="A0A3M6TL56"/>
<evidence type="ECO:0000256" key="3">
    <source>
        <dbReference type="ARBA" id="ARBA00029631"/>
    </source>
</evidence>
<dbReference type="PANTHER" id="PTHR11001">
    <property type="entry name" value="MITOCHONDRIAL FISSION PROCESS PROTEIN 1"/>
    <property type="match status" value="1"/>
</dbReference>
<dbReference type="OMA" id="DVFTWQM"/>
<proteinExistence type="inferred from homology"/>